<accession>A0A387HQ39</accession>
<keyword evidence="2" id="KW-1185">Reference proteome</keyword>
<dbReference type="KEGG" id="shun:DWB77_04893"/>
<organism evidence="1 2">
    <name type="scientific">Streptomyces hundungensis</name>
    <dbReference type="NCBI Taxonomy" id="1077946"/>
    <lineage>
        <taxon>Bacteria</taxon>
        <taxon>Bacillati</taxon>
        <taxon>Actinomycetota</taxon>
        <taxon>Actinomycetes</taxon>
        <taxon>Kitasatosporales</taxon>
        <taxon>Streptomycetaceae</taxon>
        <taxon>Streptomyces</taxon>
    </lineage>
</organism>
<name>A0A387HQ39_9ACTN</name>
<evidence type="ECO:0000313" key="1">
    <source>
        <dbReference type="EMBL" id="AYG82707.1"/>
    </source>
</evidence>
<dbReference type="AlphaFoldDB" id="A0A387HQ39"/>
<evidence type="ECO:0008006" key="3">
    <source>
        <dbReference type="Google" id="ProtNLM"/>
    </source>
</evidence>
<dbReference type="Proteomes" id="UP000271554">
    <property type="component" value="Chromosome"/>
</dbReference>
<protein>
    <recommendedName>
        <fullName evidence="3">DNA primase/polymerase bifunctional N-terminal domain-containing protein</fullName>
    </recommendedName>
</protein>
<proteinExistence type="predicted"/>
<dbReference type="RefSeq" id="WP_120723246.1">
    <property type="nucleotide sequence ID" value="NZ_CP032698.1"/>
</dbReference>
<sequence length="161" mass="16896">MSIAPEAVRREAVAAWLAGSLNRPRNAHQEWTAYGVALLALGRRFSAVRLAEELVRAAARSTDTAAVNNALHGPVIHDPRGQWFYALVPSAPPVQDLGPYAAHLGLGCYLGVPRVSDNRPDRLASYWVIPPSAPGALCDPDRVIGLIEAGSAALGEGGASG</sequence>
<gene>
    <name evidence="1" type="ORF">DWB77_04893</name>
</gene>
<evidence type="ECO:0000313" key="2">
    <source>
        <dbReference type="Proteomes" id="UP000271554"/>
    </source>
</evidence>
<dbReference type="EMBL" id="CP032698">
    <property type="protein sequence ID" value="AYG82707.1"/>
    <property type="molecule type" value="Genomic_DNA"/>
</dbReference>
<reference evidence="1 2" key="1">
    <citation type="submission" date="2018-10" db="EMBL/GenBank/DDBJ databases">
        <title>Relationship between Morphology and Antimicrobial Activity in Streptomyces.</title>
        <authorList>
            <person name="Kang H.J."/>
            <person name="Kim S.B."/>
        </authorList>
    </citation>
    <scope>NUCLEOTIDE SEQUENCE [LARGE SCALE GENOMIC DNA]</scope>
    <source>
        <strain evidence="1 2">BH38</strain>
    </source>
</reference>
<dbReference type="OrthoDB" id="4232363at2"/>